<keyword evidence="1" id="KW-0732">Signal</keyword>
<dbReference type="Proteomes" id="UP000885664">
    <property type="component" value="Unassembled WGS sequence"/>
</dbReference>
<dbReference type="InterPro" id="IPR028082">
    <property type="entry name" value="Peripla_BP_I"/>
</dbReference>
<dbReference type="Pfam" id="PF13458">
    <property type="entry name" value="Peripla_BP_6"/>
    <property type="match status" value="1"/>
</dbReference>
<evidence type="ECO:0000259" key="4">
    <source>
        <dbReference type="Pfam" id="PF13458"/>
    </source>
</evidence>
<sequence>MGNKEKAVSTSAVIAIVVVVILVAVAGIYLATRGGAPSTTTSPTTTATTPKTASPTTQTNTTAYPSQIYIGLVEPLTGSYAVFGQEAQQAAQLIVDIINNQLGGIKSMGGAKLVLVTEDAGGTPESARLAAQKLISTYHVPIMLGAYVSRFTSAMAAVTEQNKVILMTDALVDSLTQQGWQYIFRVAPKSSAHGKAAVDFVLDMAKKTNTTIKTAVVLNEDSIFGTTVANGAVLELVSNGIEISSHITYPYDISDVTPIINQIKQLNADILISVPYFNDGVLLAKAIQASGLKFAFIAGAGACGYTDPDSIKAAGNAVLYYTNTYSYNPARPTEWNQKVVTMFEQRYGKLPTEGAGIIFYSLMTVYEALEKAGKMFPSDPLNPDHLRAAFLSLDLNDANSIAAQLYPSGHIKFGPDGDNLYPQTAILQVQLVGGNLTPVVVWPEAQPGFSAIFPRPGWAPTK</sequence>
<feature type="transmembrane region" description="Helical" evidence="3">
    <location>
        <begin position="12"/>
        <end position="31"/>
    </location>
</feature>
<evidence type="ECO:0000256" key="2">
    <source>
        <dbReference type="SAM" id="MobiDB-lite"/>
    </source>
</evidence>
<accession>A0A7C2ULG8</accession>
<gene>
    <name evidence="5" type="ORF">ENO36_03745</name>
</gene>
<feature type="domain" description="Leucine-binding protein" evidence="4">
    <location>
        <begin position="67"/>
        <end position="398"/>
    </location>
</feature>
<evidence type="ECO:0000256" key="1">
    <source>
        <dbReference type="ARBA" id="ARBA00022729"/>
    </source>
</evidence>
<dbReference type="CDD" id="cd06340">
    <property type="entry name" value="PBP1_ABC_ligand_binding-like"/>
    <property type="match status" value="1"/>
</dbReference>
<protein>
    <recommendedName>
        <fullName evidence="4">Leucine-binding protein domain-containing protein</fullName>
    </recommendedName>
</protein>
<feature type="region of interest" description="Disordered" evidence="2">
    <location>
        <begin position="36"/>
        <end position="60"/>
    </location>
</feature>
<name>A0A7C2ULG8_9CREN</name>
<dbReference type="InterPro" id="IPR028081">
    <property type="entry name" value="Leu-bd"/>
</dbReference>
<evidence type="ECO:0000313" key="5">
    <source>
        <dbReference type="EMBL" id="HEU97950.1"/>
    </source>
</evidence>
<dbReference type="Gene3D" id="3.40.50.2300">
    <property type="match status" value="2"/>
</dbReference>
<evidence type="ECO:0000256" key="3">
    <source>
        <dbReference type="SAM" id="Phobius"/>
    </source>
</evidence>
<proteinExistence type="predicted"/>
<dbReference type="SUPFAM" id="SSF53822">
    <property type="entry name" value="Periplasmic binding protein-like I"/>
    <property type="match status" value="1"/>
</dbReference>
<dbReference type="EMBL" id="DSFE01000082">
    <property type="protein sequence ID" value="HEU97950.1"/>
    <property type="molecule type" value="Genomic_DNA"/>
</dbReference>
<dbReference type="InterPro" id="IPR051010">
    <property type="entry name" value="BCAA_transport"/>
</dbReference>
<keyword evidence="3" id="KW-0472">Membrane</keyword>
<keyword evidence="3" id="KW-1133">Transmembrane helix</keyword>
<organism evidence="5">
    <name type="scientific">Fervidicoccus fontis</name>
    <dbReference type="NCBI Taxonomy" id="683846"/>
    <lineage>
        <taxon>Archaea</taxon>
        <taxon>Thermoproteota</taxon>
        <taxon>Thermoprotei</taxon>
        <taxon>Fervidicoccales</taxon>
        <taxon>Fervidicoccaceae</taxon>
        <taxon>Fervidicoccus</taxon>
    </lineage>
</organism>
<keyword evidence="3" id="KW-0812">Transmembrane</keyword>
<dbReference type="AlphaFoldDB" id="A0A7C2ULG8"/>
<dbReference type="PANTHER" id="PTHR30483">
    <property type="entry name" value="LEUCINE-SPECIFIC-BINDING PROTEIN"/>
    <property type="match status" value="1"/>
</dbReference>
<reference evidence="5" key="1">
    <citation type="journal article" date="2020" name="mSystems">
        <title>Genome- and Community-Level Interaction Insights into Carbon Utilization and Element Cycling Functions of Hydrothermarchaeota in Hydrothermal Sediment.</title>
        <authorList>
            <person name="Zhou Z."/>
            <person name="Liu Y."/>
            <person name="Xu W."/>
            <person name="Pan J."/>
            <person name="Luo Z.H."/>
            <person name="Li M."/>
        </authorList>
    </citation>
    <scope>NUCLEOTIDE SEQUENCE [LARGE SCALE GENOMIC DNA]</scope>
    <source>
        <strain evidence="5">SpSt-1259</strain>
    </source>
</reference>
<comment type="caution">
    <text evidence="5">The sequence shown here is derived from an EMBL/GenBank/DDBJ whole genome shotgun (WGS) entry which is preliminary data.</text>
</comment>